<dbReference type="InterPro" id="IPR050590">
    <property type="entry name" value="Exosome_comp_Rrp42_subfam"/>
</dbReference>
<dbReference type="GeneID" id="19012040"/>
<accession>K8F2Z9</accession>
<dbReference type="GO" id="GO:0071035">
    <property type="term" value="P:nuclear polyadenylation-dependent rRNA catabolic process"/>
    <property type="evidence" value="ECO:0007669"/>
    <property type="project" value="TreeGrafter"/>
</dbReference>
<evidence type="ECO:0000256" key="2">
    <source>
        <dbReference type="ARBA" id="ARBA00004604"/>
    </source>
</evidence>
<dbReference type="SUPFAM" id="SSF54211">
    <property type="entry name" value="Ribosomal protein S5 domain 2-like"/>
    <property type="match status" value="2"/>
</dbReference>
<feature type="domain" description="Exoribonuclease phosphorolytic" evidence="8">
    <location>
        <begin position="215"/>
        <end position="252"/>
    </location>
</feature>
<dbReference type="GO" id="GO:0000467">
    <property type="term" value="P:exonucleolytic trimming to generate mature 3'-end of 5.8S rRNA from tricistronic rRNA transcript (SSU-rRNA, 5.8S rRNA, LSU-rRNA)"/>
    <property type="evidence" value="ECO:0007669"/>
    <property type="project" value="TreeGrafter"/>
</dbReference>
<proteinExistence type="inferred from homology"/>
<dbReference type="Gene3D" id="3.30.230.70">
    <property type="entry name" value="GHMP Kinase, N-terminal domain"/>
    <property type="match status" value="1"/>
</dbReference>
<name>K8F2Z9_9CHLO</name>
<evidence type="ECO:0000256" key="5">
    <source>
        <dbReference type="ARBA" id="ARBA00022835"/>
    </source>
</evidence>
<dbReference type="InterPro" id="IPR001247">
    <property type="entry name" value="ExoRNase_PH_dom1"/>
</dbReference>
<reference evidence="9 10" key="1">
    <citation type="submission" date="2011-10" db="EMBL/GenBank/DDBJ databases">
        <authorList>
            <person name="Genoscope - CEA"/>
        </authorList>
    </citation>
    <scope>NUCLEOTIDE SEQUENCE [LARGE SCALE GENOMIC DNA]</scope>
    <source>
        <strain evidence="9 10">RCC 1105</strain>
    </source>
</reference>
<dbReference type="OrthoDB" id="272245at2759"/>
<dbReference type="PANTHER" id="PTHR11097">
    <property type="entry name" value="EXOSOME COMPLEX EXONUCLEASE RIBOSOMAL RNA PROCESSING PROTEIN"/>
    <property type="match status" value="1"/>
</dbReference>
<dbReference type="GO" id="GO:0016075">
    <property type="term" value="P:rRNA catabolic process"/>
    <property type="evidence" value="ECO:0007669"/>
    <property type="project" value="TreeGrafter"/>
</dbReference>
<evidence type="ECO:0000256" key="6">
    <source>
        <dbReference type="ARBA" id="ARBA00042523"/>
    </source>
</evidence>
<dbReference type="GO" id="GO:0000177">
    <property type="term" value="C:cytoplasmic exosome (RNase complex)"/>
    <property type="evidence" value="ECO:0007669"/>
    <property type="project" value="TreeGrafter"/>
</dbReference>
<keyword evidence="10" id="KW-1185">Reference proteome</keyword>
<feature type="region of interest" description="Disordered" evidence="7">
    <location>
        <begin position="260"/>
        <end position="302"/>
    </location>
</feature>
<dbReference type="RefSeq" id="XP_007509402.1">
    <property type="nucleotide sequence ID" value="XM_007509340.1"/>
</dbReference>
<keyword evidence="4" id="KW-0963">Cytoplasm</keyword>
<dbReference type="GO" id="GO:0071038">
    <property type="term" value="P:TRAMP-dependent tRNA surveillance pathway"/>
    <property type="evidence" value="ECO:0007669"/>
    <property type="project" value="TreeGrafter"/>
</dbReference>
<evidence type="ECO:0000313" key="10">
    <source>
        <dbReference type="Proteomes" id="UP000198341"/>
    </source>
</evidence>
<feature type="compositionally biased region" description="Acidic residues" evidence="7">
    <location>
        <begin position="262"/>
        <end position="283"/>
    </location>
</feature>
<dbReference type="Pfam" id="PF01138">
    <property type="entry name" value="RNase_PH"/>
    <property type="match status" value="1"/>
</dbReference>
<evidence type="ECO:0000256" key="1">
    <source>
        <dbReference type="ARBA" id="ARBA00004496"/>
    </source>
</evidence>
<evidence type="ECO:0000259" key="8">
    <source>
        <dbReference type="Pfam" id="PF01138"/>
    </source>
</evidence>
<dbReference type="InterPro" id="IPR027408">
    <property type="entry name" value="PNPase/RNase_PH_dom_sf"/>
</dbReference>
<dbReference type="AlphaFoldDB" id="K8F2Z9"/>
<evidence type="ECO:0000256" key="3">
    <source>
        <dbReference type="ARBA" id="ARBA00006678"/>
    </source>
</evidence>
<dbReference type="KEGG" id="bpg:Bathy13g00530"/>
<comment type="similarity">
    <text evidence="3">Belongs to the RNase PH family.</text>
</comment>
<dbReference type="GO" id="GO:0034475">
    <property type="term" value="P:U4 snRNA 3'-end processing"/>
    <property type="evidence" value="ECO:0007669"/>
    <property type="project" value="TreeGrafter"/>
</dbReference>
<dbReference type="SUPFAM" id="SSF55666">
    <property type="entry name" value="Ribonuclease PH domain 2-like"/>
    <property type="match status" value="1"/>
</dbReference>
<sequence>MLFSAPEFQFTRDGVCQNLRSDGRENHESRPVEISLGNHESKLSESFNKKKRNNMMIITRAVGQAKVRMGKGSCGRTEVVCAITGQVCSFDEDEEEDDALLLFMGQRRSGGGGGRDKTGGNEKAGTSTAATMPSVEVYVETMSTRNVGSAVGGGGKGQHQQQVFNETDKYCGELKRELEFAYGSMDLLNKESGLRKSLEIGGSSHGNGSKQGGRRRHRWKLRMDFLVLSDDGNALDALAIAGKCALFDARLPRVRVKRRGEDEEVELVSDSEEEEDDDDDDEQLEKGKEKESNSSSSSNTTLDVSDVPLIATATYFGRARQQEGVTTMTTITIDDEEFLPTIAIDCVSSEESCGDFALAVSATREGAVTSVQRVGGFGNSSAMAVESDVSDNVIKFARKHCVKIHGEIDSTKKMKIH</sequence>
<dbReference type="GO" id="GO:0000176">
    <property type="term" value="C:nuclear exosome (RNase complex)"/>
    <property type="evidence" value="ECO:0007669"/>
    <property type="project" value="TreeGrafter"/>
</dbReference>
<dbReference type="PANTHER" id="PTHR11097:SF8">
    <property type="entry name" value="EXOSOME COMPLEX COMPONENT RRP42"/>
    <property type="match status" value="1"/>
</dbReference>
<protein>
    <recommendedName>
        <fullName evidence="6">Ribosomal RNA-processing protein 42</fullName>
    </recommendedName>
</protein>
<dbReference type="STRING" id="41875.K8F2Z9"/>
<organism evidence="9 10">
    <name type="scientific">Bathycoccus prasinos</name>
    <dbReference type="NCBI Taxonomy" id="41875"/>
    <lineage>
        <taxon>Eukaryota</taxon>
        <taxon>Viridiplantae</taxon>
        <taxon>Chlorophyta</taxon>
        <taxon>Mamiellophyceae</taxon>
        <taxon>Mamiellales</taxon>
        <taxon>Bathycoccaceae</taxon>
        <taxon>Bathycoccus</taxon>
    </lineage>
</organism>
<dbReference type="GO" id="GO:0071028">
    <property type="term" value="P:nuclear mRNA surveillance"/>
    <property type="evidence" value="ECO:0007669"/>
    <property type="project" value="TreeGrafter"/>
</dbReference>
<dbReference type="Proteomes" id="UP000198341">
    <property type="component" value="Chromosome 13"/>
</dbReference>
<evidence type="ECO:0000256" key="7">
    <source>
        <dbReference type="SAM" id="MobiDB-lite"/>
    </source>
</evidence>
<dbReference type="GO" id="GO:0005730">
    <property type="term" value="C:nucleolus"/>
    <property type="evidence" value="ECO:0007669"/>
    <property type="project" value="UniProtKB-SubCell"/>
</dbReference>
<feature type="region of interest" description="Disordered" evidence="7">
    <location>
        <begin position="106"/>
        <end position="128"/>
    </location>
</feature>
<comment type="subcellular location">
    <subcellularLocation>
        <location evidence="1">Cytoplasm</location>
    </subcellularLocation>
    <subcellularLocation>
        <location evidence="2">Nucleus</location>
        <location evidence="2">Nucleolus</location>
    </subcellularLocation>
</comment>
<dbReference type="GO" id="GO:0035925">
    <property type="term" value="F:mRNA 3'-UTR AU-rich region binding"/>
    <property type="evidence" value="ECO:0007669"/>
    <property type="project" value="TreeGrafter"/>
</dbReference>
<dbReference type="eggNOG" id="KOG1612">
    <property type="taxonomic scope" value="Eukaryota"/>
</dbReference>
<gene>
    <name evidence="9" type="ordered locus">Bathy13g00530</name>
</gene>
<evidence type="ECO:0000256" key="4">
    <source>
        <dbReference type="ARBA" id="ARBA00022490"/>
    </source>
</evidence>
<evidence type="ECO:0000313" key="9">
    <source>
        <dbReference type="EMBL" id="CCO19205.1"/>
    </source>
</evidence>
<dbReference type="InterPro" id="IPR036345">
    <property type="entry name" value="ExoRNase_PH_dom2_sf"/>
</dbReference>
<dbReference type="GO" id="GO:0034476">
    <property type="term" value="P:U5 snRNA 3'-end processing"/>
    <property type="evidence" value="ECO:0007669"/>
    <property type="project" value="TreeGrafter"/>
</dbReference>
<dbReference type="InterPro" id="IPR020568">
    <property type="entry name" value="Ribosomal_Su5_D2-typ_SF"/>
</dbReference>
<dbReference type="EMBL" id="FO082266">
    <property type="protein sequence ID" value="CCO19205.1"/>
    <property type="molecule type" value="Genomic_DNA"/>
</dbReference>
<keyword evidence="5" id="KW-0271">Exosome</keyword>
<dbReference type="GO" id="GO:0034473">
    <property type="term" value="P:U1 snRNA 3'-end processing"/>
    <property type="evidence" value="ECO:0007669"/>
    <property type="project" value="TreeGrafter"/>
</dbReference>